<comment type="caution">
    <text evidence="1">The sequence shown here is derived from an EMBL/GenBank/DDBJ whole genome shotgun (WGS) entry which is preliminary data.</text>
</comment>
<reference evidence="1 2" key="1">
    <citation type="submission" date="2015-02" db="EMBL/GenBank/DDBJ databases">
        <title>Improved understanding of the partial-nitritation anammox process through 23 genomes representing the majority of the microbial community.</title>
        <authorList>
            <person name="Speth D.R."/>
            <person name="In T Zandt M."/>
            <person name="Guerrero Cruz S."/>
            <person name="Jetten M.S."/>
            <person name="Dutilh B.E."/>
        </authorList>
    </citation>
    <scope>NUCLEOTIDE SEQUENCE [LARGE SCALE GENOMIC DNA]</scope>
    <source>
        <strain evidence="1">OLB20</strain>
    </source>
</reference>
<accession>A0A136M0B7</accession>
<organism evidence="1 2">
    <name type="scientific">candidate division WS6 bacterium OLB20</name>
    <dbReference type="NCBI Taxonomy" id="1617426"/>
    <lineage>
        <taxon>Bacteria</taxon>
        <taxon>Candidatus Dojkabacteria</taxon>
    </lineage>
</organism>
<dbReference type="Proteomes" id="UP000070457">
    <property type="component" value="Unassembled WGS sequence"/>
</dbReference>
<dbReference type="AlphaFoldDB" id="A0A136M0B7"/>
<proteinExistence type="predicted"/>
<protein>
    <submittedName>
        <fullName evidence="1">Uncharacterized protein</fullName>
    </submittedName>
</protein>
<sequence>MQQAAAILAILIFLGLSVFQLLLVTGMPIGEFAWGGSTKCCQNRCG</sequence>
<dbReference type="EMBL" id="JYNZ01000002">
    <property type="protein sequence ID" value="KXK27350.1"/>
    <property type="molecule type" value="Genomic_DNA"/>
</dbReference>
<evidence type="ECO:0000313" key="1">
    <source>
        <dbReference type="EMBL" id="KXK27350.1"/>
    </source>
</evidence>
<name>A0A136M0B7_9BACT</name>
<evidence type="ECO:0000313" key="2">
    <source>
        <dbReference type="Proteomes" id="UP000070457"/>
    </source>
</evidence>
<gene>
    <name evidence="1" type="ORF">TR69_WS6001000225</name>
</gene>
<dbReference type="STRING" id="1617426.TR69_WS6001000225"/>